<keyword evidence="3" id="KW-1185">Reference proteome</keyword>
<dbReference type="EnsemblMetazoa" id="G23197.4">
    <property type="protein sequence ID" value="G23197.4:cds"/>
    <property type="gene ID" value="G23197"/>
</dbReference>
<evidence type="ECO:0000313" key="2">
    <source>
        <dbReference type="EnsemblMetazoa" id="G23197.4:cds"/>
    </source>
</evidence>
<feature type="region of interest" description="Disordered" evidence="1">
    <location>
        <begin position="1"/>
        <end position="28"/>
    </location>
</feature>
<feature type="compositionally biased region" description="Basic residues" evidence="1">
    <location>
        <begin position="17"/>
        <end position="28"/>
    </location>
</feature>
<reference evidence="2" key="1">
    <citation type="submission" date="2022-08" db="UniProtKB">
        <authorList>
            <consortium name="EnsemblMetazoa"/>
        </authorList>
    </citation>
    <scope>IDENTIFICATION</scope>
    <source>
        <strain evidence="2">05x7-T-G4-1.051#20</strain>
    </source>
</reference>
<organism evidence="2 3">
    <name type="scientific">Magallana gigas</name>
    <name type="common">Pacific oyster</name>
    <name type="synonym">Crassostrea gigas</name>
    <dbReference type="NCBI Taxonomy" id="29159"/>
    <lineage>
        <taxon>Eukaryota</taxon>
        <taxon>Metazoa</taxon>
        <taxon>Spiralia</taxon>
        <taxon>Lophotrochozoa</taxon>
        <taxon>Mollusca</taxon>
        <taxon>Bivalvia</taxon>
        <taxon>Autobranchia</taxon>
        <taxon>Pteriomorphia</taxon>
        <taxon>Ostreida</taxon>
        <taxon>Ostreoidea</taxon>
        <taxon>Ostreidae</taxon>
        <taxon>Magallana</taxon>
    </lineage>
</organism>
<evidence type="ECO:0000256" key="1">
    <source>
        <dbReference type="SAM" id="MobiDB-lite"/>
    </source>
</evidence>
<dbReference type="Proteomes" id="UP000005408">
    <property type="component" value="Unassembled WGS sequence"/>
</dbReference>
<accession>A0A8W8KEU8</accession>
<sequence length="98" mass="11880">MPRRFRHNSRVGYHGRVGYRGRTGYRGRVGYHRRNRTSMYSPYSGGYSMDRYGVGRHRPYPWMRDLEEMAASSRRRRERVARQREDSEERRPRSVGIK</sequence>
<evidence type="ECO:0000313" key="3">
    <source>
        <dbReference type="Proteomes" id="UP000005408"/>
    </source>
</evidence>
<feature type="region of interest" description="Disordered" evidence="1">
    <location>
        <begin position="71"/>
        <end position="98"/>
    </location>
</feature>
<proteinExistence type="predicted"/>
<dbReference type="AlphaFoldDB" id="A0A8W8KEU8"/>
<protein>
    <submittedName>
        <fullName evidence="2">Uncharacterized protein</fullName>
    </submittedName>
</protein>
<name>A0A8W8KEU8_MAGGI</name>
<feature type="compositionally biased region" description="Basic and acidic residues" evidence="1">
    <location>
        <begin position="80"/>
        <end position="92"/>
    </location>
</feature>